<keyword evidence="3" id="KW-0472">Membrane</keyword>
<feature type="compositionally biased region" description="Low complexity" evidence="2">
    <location>
        <begin position="873"/>
        <end position="906"/>
    </location>
</feature>
<dbReference type="AlphaFoldDB" id="A0A1Y2B706"/>
<feature type="transmembrane region" description="Helical" evidence="3">
    <location>
        <begin position="701"/>
        <end position="721"/>
    </location>
</feature>
<sequence>MDLIDNDQENEEKFDECSKSYSRCHLINKSQKDSSYSSINSNDNTASNNSNNNNNNNKEQIFNRIRFEHLKNNYNNIPSFNNIPQEIEIIEMESQKKEIIMNPFEDNDNNDPIISTISNEDIINTKKNENNENINSTQENINNINNSNNNYTNTNNNVNTNTNIYINTNNNNNNNNNNQYKKIEPNVDLKNPFEDSNGSEELESEEQQNTIIDNNNNLTNTSTNDDDNNIEIKINVVDVESIENGKIQQIQIYDNNKVDKSDNNNIETTDYLENNENLNKNTNNTININNSIIEDSENTTNVSSKRNGNPNQNLIKSLKFNMSELPIKGTKTMAKEEKNEGDDKERKYLKSVGVPENSNPTNNKNNMNNSNNNSNVTLYNNYSSKYNIYSESSSSITIAFDTSQEDTLTIYLFSNIYYIIILYFMVFVSISTMFFSLGTTEWMSIYVNITQPEWTTYVNPNTSIPQNYIEIYKWGLNKICLIEDVTSVISSETENRKYCTDKCLNAVCGHYSCLSMYDNIKENDKSISVVFLHNLKALIDGYKGNNNKDKIKDENKDGNNKVLFRYKNLSQIYKRDINYPNLNRIINYNKSNHIIYDNDIVVEYNENYTPSPLNKSISNSYNDDENKNINIGILMDEDYIYKQMNISNNYEIYVDNYTYKFVQSGESGTQQQLNDYNQVTDDIFKSDICSEIKKVEVWVDLCYSLEATILVIFTLVVIKIVHYKKMTVNDTPFDDISEISSGSYYTLPEKNESLPSVVGPNISFGGAYHKLSYQQSINTHSKYSSIDNYEDPYTNDNINNDNNNPNDTINVEQLKSLNPKSIQKKSETVTNIKPIVNKNRDLLDYNINIKSSKPKRHATINECSYIRCRDRFSNSSNNSQNRNLSKNSLSKPLSTKKNIKTNNTKMNKSHEEILSLSRSDNNDAKLKLIKSNSEDNLCNRSLRNNKNTLFKNKLNSQEIIKRADNDFPEKDFKGKEKDVDNADQVKILKTVTISQINEMNYNTNNKDFVINIESQSKLPTKEKIKEIYEEPKPLTRHISTLNPRKRNVMYSYGTPQFMDNEYGMNFERGIRSYSNSSASRLFNINGNNGVCPQQYQLRKQCRFSIIALSQDNESEGANIKIPLNKNAEGDMENNYIIGHSTDPSVLLNLNLTKSNNTKHTAVVLRKPTDLLKLGQTRFICYCYLIIILLTVLITIFCIVTIYSWTKIRIHTKVKTIGSSFSPDKMIVMDLSLLYFVIGTFIQIVTTLFIIYAYVYSFNVVKKTLIKRQ</sequence>
<organism evidence="4 5">
    <name type="scientific">Neocallimastix californiae</name>
    <dbReference type="NCBI Taxonomy" id="1754190"/>
    <lineage>
        <taxon>Eukaryota</taxon>
        <taxon>Fungi</taxon>
        <taxon>Fungi incertae sedis</taxon>
        <taxon>Chytridiomycota</taxon>
        <taxon>Chytridiomycota incertae sedis</taxon>
        <taxon>Neocallimastigomycetes</taxon>
        <taxon>Neocallimastigales</taxon>
        <taxon>Neocallimastigaceae</taxon>
        <taxon>Neocallimastix</taxon>
    </lineage>
</organism>
<feature type="region of interest" description="Disordered" evidence="2">
    <location>
        <begin position="190"/>
        <end position="224"/>
    </location>
</feature>
<feature type="region of interest" description="Disordered" evidence="2">
    <location>
        <begin position="32"/>
        <end position="57"/>
    </location>
</feature>
<comment type="caution">
    <text evidence="4">The sequence shown here is derived from an EMBL/GenBank/DDBJ whole genome shotgun (WGS) entry which is preliminary data.</text>
</comment>
<evidence type="ECO:0000256" key="3">
    <source>
        <dbReference type="SAM" id="Phobius"/>
    </source>
</evidence>
<feature type="region of interest" description="Disordered" evidence="2">
    <location>
        <begin position="871"/>
        <end position="917"/>
    </location>
</feature>
<feature type="coiled-coil region" evidence="1">
    <location>
        <begin position="127"/>
        <end position="154"/>
    </location>
</feature>
<dbReference type="EMBL" id="MCOG01000173">
    <property type="protein sequence ID" value="ORY30622.1"/>
    <property type="molecule type" value="Genomic_DNA"/>
</dbReference>
<feature type="transmembrane region" description="Helical" evidence="3">
    <location>
        <begin position="416"/>
        <end position="437"/>
    </location>
</feature>
<keyword evidence="3" id="KW-1133">Transmembrane helix</keyword>
<name>A0A1Y2B706_9FUNG</name>
<feature type="compositionally biased region" description="Basic and acidic residues" evidence="2">
    <location>
        <begin position="333"/>
        <end position="348"/>
    </location>
</feature>
<dbReference type="Proteomes" id="UP000193920">
    <property type="component" value="Unassembled WGS sequence"/>
</dbReference>
<reference evidence="4 5" key="1">
    <citation type="submission" date="2016-08" db="EMBL/GenBank/DDBJ databases">
        <title>A Parts List for Fungal Cellulosomes Revealed by Comparative Genomics.</title>
        <authorList>
            <consortium name="DOE Joint Genome Institute"/>
            <person name="Haitjema C.H."/>
            <person name="Gilmore S.P."/>
            <person name="Henske J.K."/>
            <person name="Solomon K.V."/>
            <person name="De Groot R."/>
            <person name="Kuo A."/>
            <person name="Mondo S.J."/>
            <person name="Salamov A.A."/>
            <person name="Labutti K."/>
            <person name="Zhao Z."/>
            <person name="Chiniquy J."/>
            <person name="Barry K."/>
            <person name="Brewer H.M."/>
            <person name="Purvine S.O."/>
            <person name="Wright A.T."/>
            <person name="Boxma B."/>
            <person name="Van Alen T."/>
            <person name="Hackstein J.H."/>
            <person name="Baker S.E."/>
            <person name="Grigoriev I.V."/>
            <person name="O'Malley M.A."/>
        </authorList>
    </citation>
    <scope>NUCLEOTIDE SEQUENCE [LARGE SCALE GENOMIC DNA]</scope>
    <source>
        <strain evidence="4 5">G1</strain>
    </source>
</reference>
<evidence type="ECO:0000256" key="1">
    <source>
        <dbReference type="SAM" id="Coils"/>
    </source>
</evidence>
<feature type="compositionally biased region" description="Low complexity" evidence="2">
    <location>
        <begin position="357"/>
        <end position="372"/>
    </location>
</feature>
<feature type="compositionally biased region" description="Low complexity" evidence="2">
    <location>
        <begin position="209"/>
        <end position="223"/>
    </location>
</feature>
<feature type="compositionally biased region" description="Acidic residues" evidence="2">
    <location>
        <begin position="197"/>
        <end position="206"/>
    </location>
</feature>
<keyword evidence="1" id="KW-0175">Coiled coil</keyword>
<proteinExistence type="predicted"/>
<feature type="transmembrane region" description="Helical" evidence="3">
    <location>
        <begin position="1226"/>
        <end position="1254"/>
    </location>
</feature>
<gene>
    <name evidence="4" type="ORF">LY90DRAFT_81093</name>
</gene>
<keyword evidence="3" id="KW-0812">Transmembrane</keyword>
<feature type="transmembrane region" description="Helical" evidence="3">
    <location>
        <begin position="1183"/>
        <end position="1205"/>
    </location>
</feature>
<evidence type="ECO:0000256" key="2">
    <source>
        <dbReference type="SAM" id="MobiDB-lite"/>
    </source>
</evidence>
<protein>
    <submittedName>
        <fullName evidence="4">Uncharacterized protein</fullName>
    </submittedName>
</protein>
<keyword evidence="5" id="KW-1185">Reference proteome</keyword>
<evidence type="ECO:0000313" key="4">
    <source>
        <dbReference type="EMBL" id="ORY30622.1"/>
    </source>
</evidence>
<accession>A0A1Y2B706</accession>
<dbReference type="OrthoDB" id="2158628at2759"/>
<feature type="region of interest" description="Disordered" evidence="2">
    <location>
        <begin position="331"/>
        <end position="372"/>
    </location>
</feature>
<evidence type="ECO:0000313" key="5">
    <source>
        <dbReference type="Proteomes" id="UP000193920"/>
    </source>
</evidence>